<evidence type="ECO:0000313" key="2">
    <source>
        <dbReference type="EMBL" id="KAF1945999.1"/>
    </source>
</evidence>
<protein>
    <submittedName>
        <fullName evidence="2">Uncharacterized protein</fullName>
    </submittedName>
</protein>
<evidence type="ECO:0000256" key="1">
    <source>
        <dbReference type="SAM" id="MobiDB-lite"/>
    </source>
</evidence>
<reference evidence="2" key="1">
    <citation type="journal article" date="2020" name="Stud. Mycol.">
        <title>101 Dothideomycetes genomes: a test case for predicting lifestyles and emergence of pathogens.</title>
        <authorList>
            <person name="Haridas S."/>
            <person name="Albert R."/>
            <person name="Binder M."/>
            <person name="Bloem J."/>
            <person name="Labutti K."/>
            <person name="Salamov A."/>
            <person name="Andreopoulos B."/>
            <person name="Baker S."/>
            <person name="Barry K."/>
            <person name="Bills G."/>
            <person name="Bluhm B."/>
            <person name="Cannon C."/>
            <person name="Castanera R."/>
            <person name="Culley D."/>
            <person name="Daum C."/>
            <person name="Ezra D."/>
            <person name="Gonzalez J."/>
            <person name="Henrissat B."/>
            <person name="Kuo A."/>
            <person name="Liang C."/>
            <person name="Lipzen A."/>
            <person name="Lutzoni F."/>
            <person name="Magnuson J."/>
            <person name="Mondo S."/>
            <person name="Nolan M."/>
            <person name="Ohm R."/>
            <person name="Pangilinan J."/>
            <person name="Park H.-J."/>
            <person name="Ramirez L."/>
            <person name="Alfaro M."/>
            <person name="Sun H."/>
            <person name="Tritt A."/>
            <person name="Yoshinaga Y."/>
            <person name="Zwiers L.-H."/>
            <person name="Turgeon B."/>
            <person name="Goodwin S."/>
            <person name="Spatafora J."/>
            <person name="Crous P."/>
            <person name="Grigoriev I."/>
        </authorList>
    </citation>
    <scope>NUCLEOTIDE SEQUENCE</scope>
    <source>
        <strain evidence="2">CBS 161.51</strain>
    </source>
</reference>
<organism evidence="2 3">
    <name type="scientific">Clathrospora elynae</name>
    <dbReference type="NCBI Taxonomy" id="706981"/>
    <lineage>
        <taxon>Eukaryota</taxon>
        <taxon>Fungi</taxon>
        <taxon>Dikarya</taxon>
        <taxon>Ascomycota</taxon>
        <taxon>Pezizomycotina</taxon>
        <taxon>Dothideomycetes</taxon>
        <taxon>Pleosporomycetidae</taxon>
        <taxon>Pleosporales</taxon>
        <taxon>Diademaceae</taxon>
        <taxon>Clathrospora</taxon>
    </lineage>
</organism>
<evidence type="ECO:0000313" key="3">
    <source>
        <dbReference type="Proteomes" id="UP000800038"/>
    </source>
</evidence>
<keyword evidence="3" id="KW-1185">Reference proteome</keyword>
<accession>A0A6A5T2S6</accession>
<dbReference type="Proteomes" id="UP000800038">
    <property type="component" value="Unassembled WGS sequence"/>
</dbReference>
<dbReference type="AlphaFoldDB" id="A0A6A5T2S6"/>
<dbReference type="EMBL" id="ML976006">
    <property type="protein sequence ID" value="KAF1945999.1"/>
    <property type="molecule type" value="Genomic_DNA"/>
</dbReference>
<sequence length="241" mass="26868">MRRSRCSGQHWCIERCEEYSPGVTWETAGQAGDKSRSRDLAVGYSDFSAFSNYEEKRANTDAIGDEPPRQRVVAPCDELLQRTGKDALDAAPLLAPARMVVKMQRSSAPAKPPRSVDSWGKDVRHAKQPLQRLPDQIASPPGETGWFLEAVGPQGSGATAHARGPHRRLRRRRSLRLHRVVGRRCFSHFLRVDSQPLVPGLGSRTAIRANGRAGEHQMRPSPKRNSPAGWDELSLWHAIEM</sequence>
<proteinExistence type="predicted"/>
<feature type="region of interest" description="Disordered" evidence="1">
    <location>
        <begin position="210"/>
        <end position="229"/>
    </location>
</feature>
<name>A0A6A5T2S6_9PLEO</name>
<gene>
    <name evidence="2" type="ORF">EJ02DRAFT_419081</name>
</gene>